<proteinExistence type="predicted"/>
<protein>
    <submittedName>
        <fullName evidence="1">Putative secreted peptide</fullName>
    </submittedName>
</protein>
<organism evidence="1">
    <name type="scientific">Anopheles braziliensis</name>
    <dbReference type="NCBI Taxonomy" id="58242"/>
    <lineage>
        <taxon>Eukaryota</taxon>
        <taxon>Metazoa</taxon>
        <taxon>Ecdysozoa</taxon>
        <taxon>Arthropoda</taxon>
        <taxon>Hexapoda</taxon>
        <taxon>Insecta</taxon>
        <taxon>Pterygota</taxon>
        <taxon>Neoptera</taxon>
        <taxon>Endopterygota</taxon>
        <taxon>Diptera</taxon>
        <taxon>Nematocera</taxon>
        <taxon>Culicoidea</taxon>
        <taxon>Culicidae</taxon>
        <taxon>Anophelinae</taxon>
        <taxon>Anopheles</taxon>
    </lineage>
</organism>
<name>A0A2M3ZT22_9DIPT</name>
<accession>A0A2M3ZT22</accession>
<sequence>MSSAAEEMMFIERLLLLLLMVVVSVRPLIRFTRSYHVERRWWPALCRLKINNNEPRASSSSSSSSWLSRP</sequence>
<evidence type="ECO:0000313" key="1">
    <source>
        <dbReference type="EMBL" id="MBW31645.1"/>
    </source>
</evidence>
<reference evidence="1" key="1">
    <citation type="submission" date="2018-01" db="EMBL/GenBank/DDBJ databases">
        <title>An insight into the sialome of Amazonian anophelines.</title>
        <authorList>
            <person name="Ribeiro J.M."/>
            <person name="Scarpassa V."/>
            <person name="Calvo E."/>
        </authorList>
    </citation>
    <scope>NUCLEOTIDE SEQUENCE</scope>
    <source>
        <tissue evidence="1">Salivary glands</tissue>
    </source>
</reference>
<dbReference type="AlphaFoldDB" id="A0A2M3ZT22"/>
<dbReference type="EMBL" id="GGFM01010894">
    <property type="protein sequence ID" value="MBW31645.1"/>
    <property type="molecule type" value="Transcribed_RNA"/>
</dbReference>